<keyword evidence="4" id="KW-0067">ATP-binding</keyword>
<evidence type="ECO:0000256" key="1">
    <source>
        <dbReference type="ARBA" id="ARBA00022670"/>
    </source>
</evidence>
<dbReference type="InterPro" id="IPR054594">
    <property type="entry name" value="Lon_lid"/>
</dbReference>
<dbReference type="InterPro" id="IPR027417">
    <property type="entry name" value="P-loop_NTPase"/>
</dbReference>
<evidence type="ECO:0000259" key="6">
    <source>
        <dbReference type="Pfam" id="PF22667"/>
    </source>
</evidence>
<dbReference type="Gene3D" id="3.40.50.300">
    <property type="entry name" value="P-loop containing nucleotide triphosphate hydrolases"/>
    <property type="match status" value="1"/>
</dbReference>
<dbReference type="GO" id="GO:0004176">
    <property type="term" value="F:ATP-dependent peptidase activity"/>
    <property type="evidence" value="ECO:0007669"/>
    <property type="project" value="InterPro"/>
</dbReference>
<organism evidence="7">
    <name type="scientific">mine drainage metagenome</name>
    <dbReference type="NCBI Taxonomy" id="410659"/>
    <lineage>
        <taxon>unclassified sequences</taxon>
        <taxon>metagenomes</taxon>
        <taxon>ecological metagenomes</taxon>
    </lineage>
</organism>
<dbReference type="InterPro" id="IPR008269">
    <property type="entry name" value="Lon_proteolytic"/>
</dbReference>
<dbReference type="GO" id="GO:0004252">
    <property type="term" value="F:serine-type endopeptidase activity"/>
    <property type="evidence" value="ECO:0007669"/>
    <property type="project" value="InterPro"/>
</dbReference>
<reference evidence="7" key="2">
    <citation type="journal article" date="2014" name="ISME J.">
        <title>Microbial stratification in low pH oxic and suboxic macroscopic growths along an acid mine drainage.</title>
        <authorList>
            <person name="Mendez-Garcia C."/>
            <person name="Mesa V."/>
            <person name="Sprenger R.R."/>
            <person name="Richter M."/>
            <person name="Diez M.S."/>
            <person name="Solano J."/>
            <person name="Bargiela R."/>
            <person name="Golyshina O.V."/>
            <person name="Manteca A."/>
            <person name="Ramos J.L."/>
            <person name="Gallego J.R."/>
            <person name="Llorente I."/>
            <person name="Martins Dos Santos V.A."/>
            <person name="Jensen O.N."/>
            <person name="Pelaez A.I."/>
            <person name="Sanchez J."/>
            <person name="Ferrer M."/>
        </authorList>
    </citation>
    <scope>NUCLEOTIDE SEQUENCE</scope>
</reference>
<protein>
    <submittedName>
        <fullName evidence="7">ATP-dependent protease La</fullName>
    </submittedName>
</protein>
<keyword evidence="3" id="KW-0378">Hydrolase</keyword>
<keyword evidence="2" id="KW-0547">Nucleotide-binding</keyword>
<feature type="domain" description="Lon protease AAA+ ATPase lid" evidence="6">
    <location>
        <begin position="78"/>
        <end position="129"/>
    </location>
</feature>
<accession>T0Y883</accession>
<name>T0Y883_9ZZZZ</name>
<feature type="domain" description="Lon proteolytic" evidence="5">
    <location>
        <begin position="134"/>
        <end position="177"/>
    </location>
</feature>
<reference evidence="7" key="1">
    <citation type="submission" date="2013-08" db="EMBL/GenBank/DDBJ databases">
        <authorList>
            <person name="Mendez C."/>
            <person name="Richter M."/>
            <person name="Ferrer M."/>
            <person name="Sanchez J."/>
        </authorList>
    </citation>
    <scope>NUCLEOTIDE SEQUENCE</scope>
</reference>
<sequence>PAAALLEVLDPAQNAQFSDHYVEVPFDLSHVLFITTANMASQIPQALLDRMETISLHSYTETEKVEIARRHLVPRQIEEHGLEAQDVMLGRGVLEEIVHGYTREAGVRSLEREIAAICRKAARRKMSGHGPLRVTLSSLEKNLGKRRFLPRQREREDQVGVATAVYWTEVGGDAMPI</sequence>
<dbReference type="GO" id="GO:0030163">
    <property type="term" value="P:protein catabolic process"/>
    <property type="evidence" value="ECO:0007669"/>
    <property type="project" value="InterPro"/>
</dbReference>
<dbReference type="Pfam" id="PF05362">
    <property type="entry name" value="Lon_C"/>
    <property type="match status" value="1"/>
</dbReference>
<comment type="caution">
    <text evidence="7">The sequence shown here is derived from an EMBL/GenBank/DDBJ whole genome shotgun (WGS) entry which is preliminary data.</text>
</comment>
<dbReference type="GO" id="GO:0006508">
    <property type="term" value="P:proteolysis"/>
    <property type="evidence" value="ECO:0007669"/>
    <property type="project" value="UniProtKB-KW"/>
</dbReference>
<dbReference type="EMBL" id="AUZX01015825">
    <property type="protein sequence ID" value="EQD28022.1"/>
    <property type="molecule type" value="Genomic_DNA"/>
</dbReference>
<evidence type="ECO:0000313" key="7">
    <source>
        <dbReference type="EMBL" id="EQD28022.1"/>
    </source>
</evidence>
<keyword evidence="1 7" id="KW-0645">Protease</keyword>
<dbReference type="Gene3D" id="1.10.8.60">
    <property type="match status" value="1"/>
</dbReference>
<evidence type="ECO:0000256" key="2">
    <source>
        <dbReference type="ARBA" id="ARBA00022741"/>
    </source>
</evidence>
<feature type="non-terminal residue" evidence="7">
    <location>
        <position position="1"/>
    </location>
</feature>
<dbReference type="GO" id="GO:0005524">
    <property type="term" value="F:ATP binding"/>
    <property type="evidence" value="ECO:0007669"/>
    <property type="project" value="UniProtKB-KW"/>
</dbReference>
<dbReference type="Pfam" id="PF22667">
    <property type="entry name" value="Lon_lid"/>
    <property type="match status" value="1"/>
</dbReference>
<dbReference type="AlphaFoldDB" id="T0Y883"/>
<gene>
    <name evidence="7" type="ORF">B1A_21413</name>
</gene>
<evidence type="ECO:0000259" key="5">
    <source>
        <dbReference type="Pfam" id="PF05362"/>
    </source>
</evidence>
<dbReference type="PANTHER" id="PTHR10046">
    <property type="entry name" value="ATP DEPENDENT LON PROTEASE FAMILY MEMBER"/>
    <property type="match status" value="1"/>
</dbReference>
<feature type="non-terminal residue" evidence="7">
    <location>
        <position position="177"/>
    </location>
</feature>
<evidence type="ECO:0000256" key="4">
    <source>
        <dbReference type="ARBA" id="ARBA00022840"/>
    </source>
</evidence>
<proteinExistence type="predicted"/>
<dbReference type="InterPro" id="IPR027065">
    <property type="entry name" value="Lon_Prtase"/>
</dbReference>
<dbReference type="SUPFAM" id="SSF52540">
    <property type="entry name" value="P-loop containing nucleoside triphosphate hydrolases"/>
    <property type="match status" value="1"/>
</dbReference>
<evidence type="ECO:0000256" key="3">
    <source>
        <dbReference type="ARBA" id="ARBA00022801"/>
    </source>
</evidence>